<dbReference type="Gene3D" id="3.30.160.810">
    <property type="match status" value="1"/>
</dbReference>
<dbReference type="SUPFAM" id="SSF50447">
    <property type="entry name" value="Translation proteins"/>
    <property type="match status" value="1"/>
</dbReference>
<keyword evidence="2 7" id="KW-0699">rRNA-binding</keyword>
<name>A0A8S0WWA4_9FIRM</name>
<evidence type="ECO:0000256" key="6">
    <source>
        <dbReference type="ARBA" id="ARBA00035243"/>
    </source>
</evidence>
<dbReference type="EMBL" id="CDGJ01000134">
    <property type="protein sequence ID" value="CEJ09519.1"/>
    <property type="molecule type" value="Genomic_DNA"/>
</dbReference>
<reference evidence="12" key="1">
    <citation type="submission" date="2014-11" db="EMBL/GenBank/DDBJ databases">
        <authorList>
            <person name="Hornung B.V."/>
        </authorList>
    </citation>
    <scope>NUCLEOTIDE SEQUENCE</scope>
    <source>
        <strain evidence="12">INE</strain>
    </source>
</reference>
<evidence type="ECO:0000313" key="13">
    <source>
        <dbReference type="Proteomes" id="UP001071230"/>
    </source>
</evidence>
<dbReference type="Gene3D" id="2.40.30.10">
    <property type="entry name" value="Translation factors"/>
    <property type="match status" value="1"/>
</dbReference>
<dbReference type="Proteomes" id="UP001071230">
    <property type="component" value="Unassembled WGS sequence"/>
</dbReference>
<evidence type="ECO:0000256" key="9">
    <source>
        <dbReference type="RuleBase" id="RU003906"/>
    </source>
</evidence>
<dbReference type="GO" id="GO:0022625">
    <property type="term" value="C:cytosolic large ribosomal subunit"/>
    <property type="evidence" value="ECO:0007669"/>
    <property type="project" value="TreeGrafter"/>
</dbReference>
<dbReference type="Pfam" id="PF00297">
    <property type="entry name" value="Ribosomal_L3"/>
    <property type="match status" value="1"/>
</dbReference>
<evidence type="ECO:0000256" key="10">
    <source>
        <dbReference type="SAM" id="MobiDB-lite"/>
    </source>
</evidence>
<dbReference type="GO" id="GO:0019843">
    <property type="term" value="F:rRNA binding"/>
    <property type="evidence" value="ECO:0007669"/>
    <property type="project" value="UniProtKB-UniRule"/>
</dbReference>
<comment type="similarity">
    <text evidence="1 7 8">Belongs to the universal ribosomal protein uL3 family.</text>
</comment>
<dbReference type="InterPro" id="IPR000597">
    <property type="entry name" value="Ribosomal_uL3"/>
</dbReference>
<protein>
    <recommendedName>
        <fullName evidence="6 7">Large ribosomal subunit protein uL3</fullName>
    </recommendedName>
</protein>
<dbReference type="InterPro" id="IPR019927">
    <property type="entry name" value="Ribosomal_uL3_bac/org-type"/>
</dbReference>
<dbReference type="GO" id="GO:0003735">
    <property type="term" value="F:structural constituent of ribosome"/>
    <property type="evidence" value="ECO:0007669"/>
    <property type="project" value="UniProtKB-UniRule"/>
</dbReference>
<feature type="compositionally biased region" description="Basic residues" evidence="10">
    <location>
        <begin position="129"/>
        <end position="145"/>
    </location>
</feature>
<keyword evidence="5 7" id="KW-0687">Ribonucleoprotein</keyword>
<reference evidence="11" key="2">
    <citation type="submission" date="2020-01" db="EMBL/GenBank/DDBJ databases">
        <authorList>
            <person name="Hornung B."/>
        </authorList>
    </citation>
    <scope>NUCLEOTIDE SEQUENCE</scope>
    <source>
        <strain evidence="11">PacBioINE</strain>
    </source>
</reference>
<dbReference type="KEGG" id="aacx:DEACI_0793"/>
<comment type="function">
    <text evidence="7 9">One of the primary rRNA binding proteins, it binds directly near the 3'-end of the 23S rRNA, where it nucleates assembly of the 50S subunit.</text>
</comment>
<evidence type="ECO:0000313" key="12">
    <source>
        <dbReference type="EMBL" id="CEJ09519.1"/>
    </source>
</evidence>
<dbReference type="FunFam" id="2.40.30.10:FF:000004">
    <property type="entry name" value="50S ribosomal protein L3"/>
    <property type="match status" value="1"/>
</dbReference>
<comment type="subunit">
    <text evidence="7 9">Part of the 50S ribosomal subunit. Forms a cluster with proteins L14 and L19.</text>
</comment>
<dbReference type="PANTHER" id="PTHR11229">
    <property type="entry name" value="50S RIBOSOMAL PROTEIN L3"/>
    <property type="match status" value="1"/>
</dbReference>
<evidence type="ECO:0000256" key="2">
    <source>
        <dbReference type="ARBA" id="ARBA00022730"/>
    </source>
</evidence>
<evidence type="ECO:0000256" key="7">
    <source>
        <dbReference type="HAMAP-Rule" id="MF_01325"/>
    </source>
</evidence>
<sequence length="214" mass="23227">MSKGILGRKVGMTQVFVENGHLIPVTVVEAGPCYVVQKKTAATDGYNAIQVGFGEKRESLANKPEKGHFQKAQQKPLRFLREFKVSADDVEGYQLGQEIKADVFQSGDRIDVVGVSRGKGFEGMIKRHGARRGPMKHGSKYHHRTGSLGAKGPARVFKGRKLPGRMGGDRVTVQNLEIVRVDVDKNMVLVKGAVPGAKKGLLILKASVKGVKAK</sequence>
<feature type="region of interest" description="Disordered" evidence="10">
    <location>
        <begin position="129"/>
        <end position="153"/>
    </location>
</feature>
<dbReference type="GO" id="GO:0006412">
    <property type="term" value="P:translation"/>
    <property type="evidence" value="ECO:0007669"/>
    <property type="project" value="UniProtKB-UniRule"/>
</dbReference>
<evidence type="ECO:0000256" key="4">
    <source>
        <dbReference type="ARBA" id="ARBA00022980"/>
    </source>
</evidence>
<dbReference type="PROSITE" id="PS00474">
    <property type="entry name" value="RIBOSOMAL_L3"/>
    <property type="match status" value="1"/>
</dbReference>
<evidence type="ECO:0000256" key="1">
    <source>
        <dbReference type="ARBA" id="ARBA00006540"/>
    </source>
</evidence>
<keyword evidence="4 7" id="KW-0689">Ribosomal protein</keyword>
<dbReference type="HAMAP" id="MF_01325_B">
    <property type="entry name" value="Ribosomal_uL3_B"/>
    <property type="match status" value="1"/>
</dbReference>
<dbReference type="Proteomes" id="UP000836597">
    <property type="component" value="Chromosome"/>
</dbReference>
<dbReference type="InterPro" id="IPR009000">
    <property type="entry name" value="Transl_B-barrel_sf"/>
</dbReference>
<dbReference type="AlphaFoldDB" id="A0A8S0WWA4"/>
<dbReference type="InterPro" id="IPR019926">
    <property type="entry name" value="Ribosomal_uL3_CS"/>
</dbReference>
<organism evidence="11">
    <name type="scientific">Acididesulfobacillus acetoxydans</name>
    <dbReference type="NCBI Taxonomy" id="1561005"/>
    <lineage>
        <taxon>Bacteria</taxon>
        <taxon>Bacillati</taxon>
        <taxon>Bacillota</taxon>
        <taxon>Clostridia</taxon>
        <taxon>Eubacteriales</taxon>
        <taxon>Peptococcaceae</taxon>
        <taxon>Acididesulfobacillus</taxon>
    </lineage>
</organism>
<keyword evidence="13" id="KW-1185">Reference proteome</keyword>
<proteinExistence type="inferred from homology"/>
<dbReference type="NCBIfam" id="TIGR03625">
    <property type="entry name" value="L3_bact"/>
    <property type="match status" value="1"/>
</dbReference>
<evidence type="ECO:0000256" key="3">
    <source>
        <dbReference type="ARBA" id="ARBA00022884"/>
    </source>
</evidence>
<gene>
    <name evidence="7" type="primary">rplC</name>
    <name evidence="11" type="ORF">DEACI_0793</name>
    <name evidence="12" type="ORF">DEACI_4004</name>
</gene>
<accession>A0A8S0WWA4</accession>
<dbReference type="PANTHER" id="PTHR11229:SF16">
    <property type="entry name" value="LARGE RIBOSOMAL SUBUNIT PROTEIN UL3C"/>
    <property type="match status" value="1"/>
</dbReference>
<keyword evidence="3 7" id="KW-0694">RNA-binding</keyword>
<dbReference type="RefSeq" id="WP_261487660.1">
    <property type="nucleotide sequence ID" value="NZ_CDGJ01000134.1"/>
</dbReference>
<evidence type="ECO:0000256" key="5">
    <source>
        <dbReference type="ARBA" id="ARBA00023274"/>
    </source>
</evidence>
<dbReference type="FunFam" id="3.30.160.810:FF:000001">
    <property type="entry name" value="50S ribosomal protein L3"/>
    <property type="match status" value="1"/>
</dbReference>
<evidence type="ECO:0000313" key="11">
    <source>
        <dbReference type="EMBL" id="CAA7600141.1"/>
    </source>
</evidence>
<dbReference type="EMBL" id="LR746496">
    <property type="protein sequence ID" value="CAA7600141.1"/>
    <property type="molecule type" value="Genomic_DNA"/>
</dbReference>
<evidence type="ECO:0000256" key="8">
    <source>
        <dbReference type="RuleBase" id="RU003905"/>
    </source>
</evidence>